<feature type="signal peptide" evidence="1">
    <location>
        <begin position="1"/>
        <end position="31"/>
    </location>
</feature>
<evidence type="ECO:0000256" key="1">
    <source>
        <dbReference type="SAM" id="SignalP"/>
    </source>
</evidence>
<dbReference type="Proteomes" id="UP000823854">
    <property type="component" value="Unassembled WGS sequence"/>
</dbReference>
<proteinExistence type="predicted"/>
<name>A0A9D2Q3Z2_9MICO</name>
<keyword evidence="1" id="KW-0732">Signal</keyword>
<gene>
    <name evidence="2" type="ORF">H9932_15475</name>
</gene>
<evidence type="ECO:0000313" key="2">
    <source>
        <dbReference type="EMBL" id="HJC71060.1"/>
    </source>
</evidence>
<dbReference type="EMBL" id="DWWC01000330">
    <property type="protein sequence ID" value="HJC71060.1"/>
    <property type="molecule type" value="Genomic_DNA"/>
</dbReference>
<feature type="chain" id="PRO_5038844081" evidence="1">
    <location>
        <begin position="32"/>
        <end position="174"/>
    </location>
</feature>
<accession>A0A9D2Q3Z2</accession>
<reference evidence="2" key="1">
    <citation type="journal article" date="2021" name="PeerJ">
        <title>Extensive microbial diversity within the chicken gut microbiome revealed by metagenomics and culture.</title>
        <authorList>
            <person name="Gilroy R."/>
            <person name="Ravi A."/>
            <person name="Getino M."/>
            <person name="Pursley I."/>
            <person name="Horton D.L."/>
            <person name="Alikhan N.F."/>
            <person name="Baker D."/>
            <person name="Gharbi K."/>
            <person name="Hall N."/>
            <person name="Watson M."/>
            <person name="Adriaenssens E.M."/>
            <person name="Foster-Nyarko E."/>
            <person name="Jarju S."/>
            <person name="Secka A."/>
            <person name="Antonio M."/>
            <person name="Oren A."/>
            <person name="Chaudhuri R.R."/>
            <person name="La Ragione R."/>
            <person name="Hildebrand F."/>
            <person name="Pallen M.J."/>
        </authorList>
    </citation>
    <scope>NUCLEOTIDE SEQUENCE</scope>
    <source>
        <strain evidence="2">CHK130-7132</strain>
    </source>
</reference>
<evidence type="ECO:0000313" key="3">
    <source>
        <dbReference type="Proteomes" id="UP000823854"/>
    </source>
</evidence>
<dbReference type="AlphaFoldDB" id="A0A9D2Q3Z2"/>
<reference evidence="2" key="2">
    <citation type="submission" date="2021-04" db="EMBL/GenBank/DDBJ databases">
        <authorList>
            <person name="Gilroy R."/>
        </authorList>
    </citation>
    <scope>NUCLEOTIDE SEQUENCE</scope>
    <source>
        <strain evidence="2">CHK130-7132</strain>
    </source>
</reference>
<sequence length="174" mass="18551">MNTKKTLRRRAIFASLPTAAVALFVASPAHASPSAGGGYGEANDKLIAENPFLEALVQEARQTLPHRDVKLALDMYRSNSSEDSLANSSHGAESGPVVKPMGSACFKVYKWQVVSASWVISAGQSAEKVIFLGKTPWSNILALMGAPRSSGASIRKWAKTASFPKTVCISDEDI</sequence>
<organism evidence="2 3">
    <name type="scientific">Candidatus Brachybacterium intestinipullorum</name>
    <dbReference type="NCBI Taxonomy" id="2838512"/>
    <lineage>
        <taxon>Bacteria</taxon>
        <taxon>Bacillati</taxon>
        <taxon>Actinomycetota</taxon>
        <taxon>Actinomycetes</taxon>
        <taxon>Micrococcales</taxon>
        <taxon>Dermabacteraceae</taxon>
        <taxon>Brachybacterium</taxon>
    </lineage>
</organism>
<comment type="caution">
    <text evidence="2">The sequence shown here is derived from an EMBL/GenBank/DDBJ whole genome shotgun (WGS) entry which is preliminary data.</text>
</comment>
<protein>
    <submittedName>
        <fullName evidence="2">Uncharacterized protein</fullName>
    </submittedName>
</protein>